<dbReference type="InterPro" id="IPR022210">
    <property type="entry name" value="TF_GCR1-like"/>
</dbReference>
<name>A0A329RKV8_9STRA</name>
<proteinExistence type="predicted"/>
<feature type="transmembrane region" description="Helical" evidence="1">
    <location>
        <begin position="93"/>
        <end position="117"/>
    </location>
</feature>
<organism evidence="3 4">
    <name type="scientific">Phytophthora cactorum</name>
    <dbReference type="NCBI Taxonomy" id="29920"/>
    <lineage>
        <taxon>Eukaryota</taxon>
        <taxon>Sar</taxon>
        <taxon>Stramenopiles</taxon>
        <taxon>Oomycota</taxon>
        <taxon>Peronosporomycetes</taxon>
        <taxon>Peronosporales</taxon>
        <taxon>Peronosporaceae</taxon>
        <taxon>Phytophthora</taxon>
    </lineage>
</organism>
<evidence type="ECO:0000313" key="3">
    <source>
        <dbReference type="EMBL" id="RAW24869.1"/>
    </source>
</evidence>
<evidence type="ECO:0000259" key="2">
    <source>
        <dbReference type="Pfam" id="PF12550"/>
    </source>
</evidence>
<sequence>MEKCYLKSLPREAEEDTVDEGVISYRMSRSIVSVRELWNEWEHGPSGGRPVKELEEQHGARWYSSVSVYITYPPVVVYPFVFVYVAYPPVLVYIVYPLISTVTVYVAYTPVLVYFVYPFTSSVSFA</sequence>
<protein>
    <recommendedName>
        <fullName evidence="2">Transcription activator GCR1-like domain-containing protein</fullName>
    </recommendedName>
</protein>
<gene>
    <name evidence="3" type="ORF">PC110_g18712</name>
</gene>
<accession>A0A329RKV8</accession>
<evidence type="ECO:0000256" key="1">
    <source>
        <dbReference type="SAM" id="Phobius"/>
    </source>
</evidence>
<feature type="transmembrane region" description="Helical" evidence="1">
    <location>
        <begin position="66"/>
        <end position="87"/>
    </location>
</feature>
<keyword evidence="1" id="KW-0472">Membrane</keyword>
<keyword evidence="4" id="KW-1185">Reference proteome</keyword>
<keyword evidence="1" id="KW-0812">Transmembrane</keyword>
<evidence type="ECO:0000313" key="4">
    <source>
        <dbReference type="Proteomes" id="UP000251314"/>
    </source>
</evidence>
<keyword evidence="1" id="KW-1133">Transmembrane helix</keyword>
<dbReference type="Pfam" id="PF12550">
    <property type="entry name" value="GCR1_C"/>
    <property type="match status" value="1"/>
</dbReference>
<dbReference type="OrthoDB" id="120763at2759"/>
<dbReference type="EMBL" id="MJFZ01000823">
    <property type="protein sequence ID" value="RAW24869.1"/>
    <property type="molecule type" value="Genomic_DNA"/>
</dbReference>
<reference evidence="3 4" key="1">
    <citation type="submission" date="2018-01" db="EMBL/GenBank/DDBJ databases">
        <title>Draft genome of the strawberry crown rot pathogen Phytophthora cactorum.</title>
        <authorList>
            <person name="Armitage A.D."/>
            <person name="Lysoe E."/>
            <person name="Nellist C.F."/>
            <person name="Harrison R.J."/>
            <person name="Brurberg M.B."/>
        </authorList>
    </citation>
    <scope>NUCLEOTIDE SEQUENCE [LARGE SCALE GENOMIC DNA]</scope>
    <source>
        <strain evidence="3 4">10300</strain>
    </source>
</reference>
<dbReference type="AlphaFoldDB" id="A0A329RKV8"/>
<feature type="domain" description="Transcription activator GCR1-like" evidence="2">
    <location>
        <begin position="25"/>
        <end position="65"/>
    </location>
</feature>
<comment type="caution">
    <text evidence="3">The sequence shown here is derived from an EMBL/GenBank/DDBJ whole genome shotgun (WGS) entry which is preliminary data.</text>
</comment>
<dbReference type="Proteomes" id="UP000251314">
    <property type="component" value="Unassembled WGS sequence"/>
</dbReference>
<dbReference type="VEuPathDB" id="FungiDB:PC110_g18712"/>